<dbReference type="Gene3D" id="3.40.50.720">
    <property type="entry name" value="NAD(P)-binding Rossmann-like Domain"/>
    <property type="match status" value="1"/>
</dbReference>
<comment type="pathway">
    <text evidence="4">Cofactor biosynthesis; (R)-pantothenate biosynthesis; (R)-pantoate from 3-methyl-2-oxobutanoate: step 2/2.</text>
</comment>
<dbReference type="InterPro" id="IPR008927">
    <property type="entry name" value="6-PGluconate_DH-like_C_sf"/>
</dbReference>
<dbReference type="PANTHER" id="PTHR21708">
    <property type="entry name" value="PROBABLE 2-DEHYDROPANTOATE 2-REDUCTASE"/>
    <property type="match status" value="1"/>
</dbReference>
<gene>
    <name evidence="8" type="ORF">LKD70_10935</name>
</gene>
<dbReference type="SUPFAM" id="SSF51735">
    <property type="entry name" value="NAD(P)-binding Rossmann-fold domains"/>
    <property type="match status" value="1"/>
</dbReference>
<protein>
    <recommendedName>
        <fullName evidence="4">2-dehydropantoate 2-reductase</fullName>
        <ecNumber evidence="4">1.1.1.169</ecNumber>
    </recommendedName>
    <alternativeName>
        <fullName evidence="4">Ketopantoate reductase</fullName>
    </alternativeName>
</protein>
<sequence>MEQREKELLNRRIAVVGIGGVGGYLAGMLGKVCPHLTLAARGARREAILKHGLVLHSDYSGEICVHPEHVVPVSEMEEQDCIFVCVKNYSLDEVCREMEHAVSENTVIVPVMNGADPGDHIRSLIGKGTVVDSLIYIVAFANEDFSITQQGDFANLRIGIQNADEKQRAKISEVSAILSGAGIDHKTADDIQREIWRKYILNCAYNVASAYYDNTIGQLRSDPVKAREYEALLGEAYLVAREKGVKVTQEHLDAMIHRFYYELAEDATSSLQRDVREGKQAELDTFSGYIVREGRKYGVDMPVSEKMYEGLKKKCQK</sequence>
<evidence type="ECO:0000256" key="1">
    <source>
        <dbReference type="ARBA" id="ARBA00007870"/>
    </source>
</evidence>
<evidence type="ECO:0000313" key="9">
    <source>
        <dbReference type="Proteomes" id="UP001198151"/>
    </source>
</evidence>
<evidence type="ECO:0000256" key="5">
    <source>
        <dbReference type="SAM" id="Phobius"/>
    </source>
</evidence>
<evidence type="ECO:0000313" key="8">
    <source>
        <dbReference type="EMBL" id="MCC2254926.1"/>
    </source>
</evidence>
<proteinExistence type="inferred from homology"/>
<evidence type="ECO:0000256" key="4">
    <source>
        <dbReference type="RuleBase" id="RU362068"/>
    </source>
</evidence>
<dbReference type="InterPro" id="IPR013752">
    <property type="entry name" value="KPA_reductase"/>
</dbReference>
<keyword evidence="5" id="KW-0812">Transmembrane</keyword>
<feature type="domain" description="Ketopantoate reductase C-terminal" evidence="7">
    <location>
        <begin position="190"/>
        <end position="313"/>
    </location>
</feature>
<accession>A0ABS8FY73</accession>
<comment type="catalytic activity">
    <reaction evidence="4">
        <text>(R)-pantoate + NADP(+) = 2-dehydropantoate + NADPH + H(+)</text>
        <dbReference type="Rhea" id="RHEA:16233"/>
        <dbReference type="ChEBI" id="CHEBI:11561"/>
        <dbReference type="ChEBI" id="CHEBI:15378"/>
        <dbReference type="ChEBI" id="CHEBI:15980"/>
        <dbReference type="ChEBI" id="CHEBI:57783"/>
        <dbReference type="ChEBI" id="CHEBI:58349"/>
        <dbReference type="EC" id="1.1.1.169"/>
    </reaction>
</comment>
<keyword evidence="5" id="KW-0472">Membrane</keyword>
<evidence type="ECO:0000256" key="2">
    <source>
        <dbReference type="ARBA" id="ARBA00022857"/>
    </source>
</evidence>
<dbReference type="SUPFAM" id="SSF48179">
    <property type="entry name" value="6-phosphogluconate dehydrogenase C-terminal domain-like"/>
    <property type="match status" value="1"/>
</dbReference>
<dbReference type="Pfam" id="PF08546">
    <property type="entry name" value="ApbA_C"/>
    <property type="match status" value="1"/>
</dbReference>
<dbReference type="EMBL" id="JAJEQX010000019">
    <property type="protein sequence ID" value="MCC2254926.1"/>
    <property type="molecule type" value="Genomic_DNA"/>
</dbReference>
<reference evidence="8 9" key="1">
    <citation type="submission" date="2021-10" db="EMBL/GenBank/DDBJ databases">
        <title>Anaerobic single-cell dispensing facilitates the cultivation of human gut bacteria.</title>
        <authorList>
            <person name="Afrizal A."/>
        </authorList>
    </citation>
    <scope>NUCLEOTIDE SEQUENCE [LARGE SCALE GENOMIC DNA]</scope>
    <source>
        <strain evidence="8 9">CLA-AA-H200</strain>
    </source>
</reference>
<organism evidence="8 9">
    <name type="scientific">Ruminococcus turbiniformis</name>
    <dbReference type="NCBI Taxonomy" id="2881258"/>
    <lineage>
        <taxon>Bacteria</taxon>
        <taxon>Bacillati</taxon>
        <taxon>Bacillota</taxon>
        <taxon>Clostridia</taxon>
        <taxon>Eubacteriales</taxon>
        <taxon>Oscillospiraceae</taxon>
        <taxon>Ruminococcus</taxon>
    </lineage>
</organism>
<dbReference type="Pfam" id="PF02558">
    <property type="entry name" value="ApbA"/>
    <property type="match status" value="1"/>
</dbReference>
<evidence type="ECO:0000256" key="3">
    <source>
        <dbReference type="ARBA" id="ARBA00023002"/>
    </source>
</evidence>
<keyword evidence="4" id="KW-0566">Pantothenate biosynthesis</keyword>
<dbReference type="NCBIfam" id="TIGR00745">
    <property type="entry name" value="apbA_panE"/>
    <property type="match status" value="1"/>
</dbReference>
<name>A0ABS8FY73_9FIRM</name>
<dbReference type="Proteomes" id="UP001198151">
    <property type="component" value="Unassembled WGS sequence"/>
</dbReference>
<dbReference type="InterPro" id="IPR013332">
    <property type="entry name" value="KPR_N"/>
</dbReference>
<keyword evidence="5" id="KW-1133">Transmembrane helix</keyword>
<comment type="caution">
    <text evidence="8">The sequence shown here is derived from an EMBL/GenBank/DDBJ whole genome shotgun (WGS) entry which is preliminary data.</text>
</comment>
<keyword evidence="3 4" id="KW-0560">Oxidoreductase</keyword>
<feature type="domain" description="Ketopantoate reductase N-terminal" evidence="6">
    <location>
        <begin position="13"/>
        <end position="159"/>
    </location>
</feature>
<dbReference type="InterPro" id="IPR003710">
    <property type="entry name" value="ApbA"/>
</dbReference>
<dbReference type="GO" id="GO:0008677">
    <property type="term" value="F:2-dehydropantoate 2-reductase activity"/>
    <property type="evidence" value="ECO:0007669"/>
    <property type="project" value="UniProtKB-EC"/>
</dbReference>
<dbReference type="InterPro" id="IPR036291">
    <property type="entry name" value="NAD(P)-bd_dom_sf"/>
</dbReference>
<dbReference type="Gene3D" id="1.10.1040.10">
    <property type="entry name" value="N-(1-d-carboxylethyl)-l-norvaline Dehydrogenase, domain 2"/>
    <property type="match status" value="1"/>
</dbReference>
<dbReference type="PANTHER" id="PTHR21708:SF26">
    <property type="entry name" value="2-DEHYDROPANTOATE 2-REDUCTASE"/>
    <property type="match status" value="1"/>
</dbReference>
<evidence type="ECO:0000259" key="7">
    <source>
        <dbReference type="Pfam" id="PF08546"/>
    </source>
</evidence>
<comment type="function">
    <text evidence="4">Catalyzes the NADPH-dependent reduction of ketopantoate into pantoic acid.</text>
</comment>
<comment type="similarity">
    <text evidence="1 4">Belongs to the ketopantoate reductase family.</text>
</comment>
<dbReference type="RefSeq" id="WP_227708067.1">
    <property type="nucleotide sequence ID" value="NZ_JAJEQX010000019.1"/>
</dbReference>
<keyword evidence="9" id="KW-1185">Reference proteome</keyword>
<dbReference type="EC" id="1.1.1.169" evidence="4"/>
<dbReference type="InterPro" id="IPR051402">
    <property type="entry name" value="KPR-Related"/>
</dbReference>
<keyword evidence="2 4" id="KW-0521">NADP</keyword>
<dbReference type="InterPro" id="IPR013328">
    <property type="entry name" value="6PGD_dom2"/>
</dbReference>
<feature type="transmembrane region" description="Helical" evidence="5">
    <location>
        <begin position="12"/>
        <end position="30"/>
    </location>
</feature>
<evidence type="ECO:0000259" key="6">
    <source>
        <dbReference type="Pfam" id="PF02558"/>
    </source>
</evidence>